<keyword evidence="2" id="KW-0820">tRNA-binding</keyword>
<dbReference type="Pfam" id="PF01195">
    <property type="entry name" value="Pept_tRNA_hydro"/>
    <property type="match status" value="1"/>
</dbReference>
<evidence type="ECO:0000313" key="6">
    <source>
        <dbReference type="EMBL" id="ETS77304.1"/>
    </source>
</evidence>
<dbReference type="GO" id="GO:0004045">
    <property type="term" value="F:peptidyl-tRNA hydrolase activity"/>
    <property type="evidence" value="ECO:0007669"/>
    <property type="project" value="UniProtKB-EC"/>
</dbReference>
<keyword evidence="7" id="KW-1185">Reference proteome</keyword>
<gene>
    <name evidence="6" type="ORF">PFICI_11178</name>
</gene>
<dbReference type="EMBL" id="KI912116">
    <property type="protein sequence ID" value="ETS77304.1"/>
    <property type="molecule type" value="Genomic_DNA"/>
</dbReference>
<name>W3WU39_PESFW</name>
<reference evidence="7" key="1">
    <citation type="journal article" date="2015" name="BMC Genomics">
        <title>Genomic and transcriptomic analysis of the endophytic fungus Pestalotiopsis fici reveals its lifestyle and high potential for synthesis of natural products.</title>
        <authorList>
            <person name="Wang X."/>
            <person name="Zhang X."/>
            <person name="Liu L."/>
            <person name="Xiang M."/>
            <person name="Wang W."/>
            <person name="Sun X."/>
            <person name="Che Y."/>
            <person name="Guo L."/>
            <person name="Liu G."/>
            <person name="Guo L."/>
            <person name="Wang C."/>
            <person name="Yin W.B."/>
            <person name="Stadler M."/>
            <person name="Zhang X."/>
            <person name="Liu X."/>
        </authorList>
    </citation>
    <scope>NUCLEOTIDE SEQUENCE [LARGE SCALE GENOMIC DNA]</scope>
    <source>
        <strain evidence="7">W106-1 / CGMCC3.15140</strain>
    </source>
</reference>
<keyword evidence="4" id="KW-0694">RNA-binding</keyword>
<dbReference type="KEGG" id="pfy:PFICI_11178"/>
<protein>
    <recommendedName>
        <fullName evidence="1">peptidyl-tRNA hydrolase</fullName>
        <ecNumber evidence="1">3.1.1.29</ecNumber>
    </recommendedName>
</protein>
<dbReference type="PROSITE" id="PS01196">
    <property type="entry name" value="PEPT_TRNA_HYDROL_2"/>
    <property type="match status" value="1"/>
</dbReference>
<dbReference type="Gene3D" id="3.40.50.1470">
    <property type="entry name" value="Peptidyl-tRNA hydrolase"/>
    <property type="match status" value="1"/>
</dbReference>
<dbReference type="InParanoid" id="W3WU39"/>
<accession>W3WU39</accession>
<comment type="similarity">
    <text evidence="5">Belongs to the PTH family.</text>
</comment>
<dbReference type="GeneID" id="19276191"/>
<dbReference type="eggNOG" id="KOG2255">
    <property type="taxonomic scope" value="Eukaryota"/>
</dbReference>
<dbReference type="PANTHER" id="PTHR17224">
    <property type="entry name" value="PEPTIDYL-TRNA HYDROLASE"/>
    <property type="match status" value="1"/>
</dbReference>
<proteinExistence type="inferred from homology"/>
<evidence type="ECO:0000256" key="4">
    <source>
        <dbReference type="ARBA" id="ARBA00022884"/>
    </source>
</evidence>
<organism evidence="6 7">
    <name type="scientific">Pestalotiopsis fici (strain W106-1 / CGMCC3.15140)</name>
    <dbReference type="NCBI Taxonomy" id="1229662"/>
    <lineage>
        <taxon>Eukaryota</taxon>
        <taxon>Fungi</taxon>
        <taxon>Dikarya</taxon>
        <taxon>Ascomycota</taxon>
        <taxon>Pezizomycotina</taxon>
        <taxon>Sordariomycetes</taxon>
        <taxon>Xylariomycetidae</taxon>
        <taxon>Amphisphaeriales</taxon>
        <taxon>Sporocadaceae</taxon>
        <taxon>Pestalotiopsis</taxon>
    </lineage>
</organism>
<dbReference type="InterPro" id="IPR018171">
    <property type="entry name" value="Pept_tRNA_hydro_CS"/>
</dbReference>
<dbReference type="AlphaFoldDB" id="W3WU39"/>
<evidence type="ECO:0000256" key="2">
    <source>
        <dbReference type="ARBA" id="ARBA00022555"/>
    </source>
</evidence>
<dbReference type="OMA" id="PSYMNES"/>
<dbReference type="Proteomes" id="UP000030651">
    <property type="component" value="Unassembled WGS sequence"/>
</dbReference>
<keyword evidence="3" id="KW-0378">Hydrolase</keyword>
<dbReference type="OrthoDB" id="1711136at2759"/>
<dbReference type="PANTHER" id="PTHR17224:SF1">
    <property type="entry name" value="PEPTIDYL-TRNA HYDROLASE"/>
    <property type="match status" value="1"/>
</dbReference>
<evidence type="ECO:0000256" key="3">
    <source>
        <dbReference type="ARBA" id="ARBA00022801"/>
    </source>
</evidence>
<evidence type="ECO:0000256" key="5">
    <source>
        <dbReference type="ARBA" id="ARBA00038063"/>
    </source>
</evidence>
<evidence type="ECO:0000313" key="7">
    <source>
        <dbReference type="Proteomes" id="UP000030651"/>
    </source>
</evidence>
<dbReference type="RefSeq" id="XP_007837950.1">
    <property type="nucleotide sequence ID" value="XM_007839759.1"/>
</dbReference>
<dbReference type="GO" id="GO:0000049">
    <property type="term" value="F:tRNA binding"/>
    <property type="evidence" value="ECO:0007669"/>
    <property type="project" value="UniProtKB-KW"/>
</dbReference>
<dbReference type="SUPFAM" id="SSF53178">
    <property type="entry name" value="Peptidyl-tRNA hydrolase-like"/>
    <property type="match status" value="1"/>
</dbReference>
<dbReference type="InterPro" id="IPR001328">
    <property type="entry name" value="Pept_tRNA_hydro"/>
</dbReference>
<sequence length="198" mass="22438">MAPPRFLICSLGNPLPAYNSLHSAGHFALQSFQRFLAPTQPPWTQAKRGGLECLESHSASYSLMQSPTLMNSSGPWVANVWQEMLKKEGLETRDLGLVVVYDELEDPLGYTRLRSWNTSHRGHNGLKSTKAQLKKEKYPGARWFRISIGIDRPSSRERNVVADYVSRKMTDEQREIIQDNTGPRISACLGKLQEGWKH</sequence>
<dbReference type="STRING" id="1229662.W3WU39"/>
<dbReference type="EC" id="3.1.1.29" evidence="1"/>
<dbReference type="InterPro" id="IPR036416">
    <property type="entry name" value="Pept_tRNA_hydro_sf"/>
</dbReference>
<dbReference type="HOGENOM" id="CLU_062456_2_0_1"/>
<evidence type="ECO:0000256" key="1">
    <source>
        <dbReference type="ARBA" id="ARBA00013260"/>
    </source>
</evidence>